<dbReference type="InterPro" id="IPR029061">
    <property type="entry name" value="THDP-binding"/>
</dbReference>
<evidence type="ECO:0000313" key="5">
    <source>
        <dbReference type="EMBL" id="VDL67101.1"/>
    </source>
</evidence>
<evidence type="ECO:0000256" key="1">
    <source>
        <dbReference type="ARBA" id="ARBA00001964"/>
    </source>
</evidence>
<gene>
    <name evidence="5" type="ORF">NBR_LOCUS3512</name>
</gene>
<proteinExistence type="inferred from homology"/>
<reference evidence="5 6" key="2">
    <citation type="submission" date="2018-11" db="EMBL/GenBank/DDBJ databases">
        <authorList>
            <consortium name="Pathogen Informatics"/>
        </authorList>
    </citation>
    <scope>NUCLEOTIDE SEQUENCE [LARGE SCALE GENOMIC DNA]</scope>
</reference>
<dbReference type="OMA" id="EVRPYME"/>
<dbReference type="STRING" id="27835.A0A0N4XLV9"/>
<keyword evidence="3" id="KW-0560">Oxidoreductase</keyword>
<name>A0A0N4XLV9_NIPBR</name>
<dbReference type="SUPFAM" id="SSF52518">
    <property type="entry name" value="Thiamin diphosphate-binding fold (THDP-binding)"/>
    <property type="match status" value="1"/>
</dbReference>
<dbReference type="PANTHER" id="PTHR23152">
    <property type="entry name" value="2-OXOGLUTARATE DEHYDROGENASE"/>
    <property type="match status" value="1"/>
</dbReference>
<comment type="cofactor">
    <cofactor evidence="1">
        <name>thiamine diphosphate</name>
        <dbReference type="ChEBI" id="CHEBI:58937"/>
    </cofactor>
</comment>
<dbReference type="AlphaFoldDB" id="A0A0N4XLV9"/>
<dbReference type="GO" id="GO:0016624">
    <property type="term" value="F:oxidoreductase activity, acting on the aldehyde or oxo group of donors, disulfide as acceptor"/>
    <property type="evidence" value="ECO:0007669"/>
    <property type="project" value="InterPro"/>
</dbReference>
<evidence type="ECO:0000256" key="4">
    <source>
        <dbReference type="ARBA" id="ARBA00023052"/>
    </source>
</evidence>
<keyword evidence="4" id="KW-0786">Thiamine pyrophosphate</keyword>
<organism evidence="7">
    <name type="scientific">Nippostrongylus brasiliensis</name>
    <name type="common">Rat hookworm</name>
    <dbReference type="NCBI Taxonomy" id="27835"/>
    <lineage>
        <taxon>Eukaryota</taxon>
        <taxon>Metazoa</taxon>
        <taxon>Ecdysozoa</taxon>
        <taxon>Nematoda</taxon>
        <taxon>Chromadorea</taxon>
        <taxon>Rhabditida</taxon>
        <taxon>Rhabditina</taxon>
        <taxon>Rhabditomorpha</taxon>
        <taxon>Strongyloidea</taxon>
        <taxon>Heligmosomidae</taxon>
        <taxon>Nippostrongylus</taxon>
    </lineage>
</organism>
<dbReference type="PANTHER" id="PTHR23152:SF4">
    <property type="entry name" value="2-OXOADIPATE DEHYDROGENASE COMPLEX COMPONENT E1"/>
    <property type="match status" value="1"/>
</dbReference>
<dbReference type="InterPro" id="IPR011603">
    <property type="entry name" value="2oxoglutarate_DH_E1"/>
</dbReference>
<evidence type="ECO:0000313" key="7">
    <source>
        <dbReference type="WBParaSite" id="NBR_0000351101-mRNA-1"/>
    </source>
</evidence>
<reference evidence="7" key="1">
    <citation type="submission" date="2017-02" db="UniProtKB">
        <authorList>
            <consortium name="WormBaseParasite"/>
        </authorList>
    </citation>
    <scope>IDENTIFICATION</scope>
</reference>
<dbReference type="GO" id="GO:0030976">
    <property type="term" value="F:thiamine pyrophosphate binding"/>
    <property type="evidence" value="ECO:0007669"/>
    <property type="project" value="InterPro"/>
</dbReference>
<protein>
    <submittedName>
        <fullName evidence="7">2-oxoglutarate dehydrogenase E1 component</fullName>
    </submittedName>
</protein>
<dbReference type="WBParaSite" id="NBR_0000351101-mRNA-1">
    <property type="protein sequence ID" value="NBR_0000351101-mRNA-1"/>
    <property type="gene ID" value="NBR_0000351101"/>
</dbReference>
<dbReference type="Gene3D" id="3.40.50.970">
    <property type="match status" value="1"/>
</dbReference>
<evidence type="ECO:0000313" key="6">
    <source>
        <dbReference type="Proteomes" id="UP000271162"/>
    </source>
</evidence>
<keyword evidence="6" id="KW-1185">Reference proteome</keyword>
<comment type="similarity">
    <text evidence="2">Belongs to the alpha-ketoglutarate dehydrogenase family.</text>
</comment>
<evidence type="ECO:0000256" key="2">
    <source>
        <dbReference type="ARBA" id="ARBA00006936"/>
    </source>
</evidence>
<accession>A0A0N4XLV9</accession>
<evidence type="ECO:0000256" key="3">
    <source>
        <dbReference type="ARBA" id="ARBA00023002"/>
    </source>
</evidence>
<sequence>MLKCENFDHFLALKFPTVKRYGSEGAEAMYGFFSELFDTAPENDVKQIFVGIAHRGRLNLLAEMMQFPVVQMFRKMRGKPEFPDGVQGSGDVLSH</sequence>
<dbReference type="Proteomes" id="UP000271162">
    <property type="component" value="Unassembled WGS sequence"/>
</dbReference>
<dbReference type="EMBL" id="UYSL01005329">
    <property type="protein sequence ID" value="VDL67101.1"/>
    <property type="molecule type" value="Genomic_DNA"/>
</dbReference>